<evidence type="ECO:0000256" key="2">
    <source>
        <dbReference type="ARBA" id="ARBA00009149"/>
    </source>
</evidence>
<dbReference type="PANTHER" id="PTHR37533">
    <property type="entry name" value="FLAGELLAR HOOK-LENGTH CONTROL PROTEIN"/>
    <property type="match status" value="1"/>
</dbReference>
<feature type="compositionally biased region" description="Basic and acidic residues" evidence="4">
    <location>
        <begin position="38"/>
        <end position="60"/>
    </location>
</feature>
<comment type="caution">
    <text evidence="6">The sequence shown here is derived from an EMBL/GenBank/DDBJ whole genome shotgun (WGS) entry which is preliminary data.</text>
</comment>
<accession>A0ABS5Z8U6</accession>
<name>A0ABS5Z8U6_9GAMM</name>
<dbReference type="Proteomes" id="UP000690515">
    <property type="component" value="Unassembled WGS sequence"/>
</dbReference>
<sequence>MSEQMGIFELGHSKSQDKASRVRQNVQESSSPAASDQSEFKQVLHDKGKTTQGSSDEKTLHKALETQEKEAKVTEQNHLDIESDATNDVVDSSLLFMPITMQWTAGRQQAASANQSPTILPSAQLPSAQTNYLRLSQSGQVTTGLDQLLQHNAQAIPTVQLTSMMSEDKQLLMQLRENMNSGSFSLASGQGNGEAISLKQLLDNQGQQNNDDGLAKHSLSPLQQAMFNRGGNSSSTDFSQLLQGLSTGVMPKHVDVSGLSATNVDPSLQVVNQNTVASSADRAGSLVTTTPHANTTNQDMLLSTLVSPSLRAPEWGQAFREQVSWLTGQGVQLAHLQLDPPDLGPVEVKVNIHHDQANISFTSHHAPVRDAIEQQIARLREQLIQQGFTDVNVDVSGQDRQEHQGAMGRNGRDVEADWNHSSTAEDGMEVQAVVQPIIGGRVGGVDFYA</sequence>
<dbReference type="InterPro" id="IPR038610">
    <property type="entry name" value="FliK-like_C_sf"/>
</dbReference>
<dbReference type="InterPro" id="IPR001635">
    <property type="entry name" value="Flag_hook_Flik"/>
</dbReference>
<feature type="compositionally biased region" description="Polar residues" evidence="4">
    <location>
        <begin position="22"/>
        <end position="37"/>
    </location>
</feature>
<dbReference type="PANTHER" id="PTHR37533:SF2">
    <property type="entry name" value="FLAGELLAR HOOK-LENGTH CONTROL PROTEIN"/>
    <property type="match status" value="1"/>
</dbReference>
<evidence type="ECO:0000259" key="5">
    <source>
        <dbReference type="Pfam" id="PF02120"/>
    </source>
</evidence>
<feature type="region of interest" description="Disordered" evidence="4">
    <location>
        <begin position="1"/>
        <end position="60"/>
    </location>
</feature>
<evidence type="ECO:0000313" key="7">
    <source>
        <dbReference type="Proteomes" id="UP000690515"/>
    </source>
</evidence>
<keyword evidence="7" id="KW-1185">Reference proteome</keyword>
<dbReference type="RefSeq" id="WP_215818629.1">
    <property type="nucleotide sequence ID" value="NZ_JAGSOY010000007.1"/>
</dbReference>
<proteinExistence type="inferred from homology"/>
<dbReference type="Gene3D" id="3.30.750.140">
    <property type="match status" value="1"/>
</dbReference>
<dbReference type="Pfam" id="PF02120">
    <property type="entry name" value="Flg_hook"/>
    <property type="match status" value="1"/>
</dbReference>
<evidence type="ECO:0000256" key="1">
    <source>
        <dbReference type="ARBA" id="ARBA00003944"/>
    </source>
</evidence>
<dbReference type="EMBL" id="JAGSOY010000007">
    <property type="protein sequence ID" value="MBU2710467.1"/>
    <property type="molecule type" value="Genomic_DNA"/>
</dbReference>
<dbReference type="PRINTS" id="PR01007">
    <property type="entry name" value="FLGHOOKFLIK"/>
</dbReference>
<dbReference type="CDD" id="cd17470">
    <property type="entry name" value="T3SS_Flik_C"/>
    <property type="match status" value="1"/>
</dbReference>
<dbReference type="InterPro" id="IPR021136">
    <property type="entry name" value="Flagellar_hook_control-like_C"/>
</dbReference>
<gene>
    <name evidence="6" type="ORF">KCG35_05305</name>
</gene>
<comment type="function">
    <text evidence="1">Controls the length of the flagellar hook.</text>
</comment>
<feature type="domain" description="Flagellar hook-length control protein-like C-terminal" evidence="5">
    <location>
        <begin position="321"/>
        <end position="402"/>
    </location>
</feature>
<keyword evidence="6" id="KW-0282">Flagellum</keyword>
<keyword evidence="6" id="KW-0969">Cilium</keyword>
<reference evidence="6 7" key="1">
    <citation type="submission" date="2021-04" db="EMBL/GenBank/DDBJ databases">
        <authorList>
            <person name="Pira H."/>
            <person name="Risdian C."/>
            <person name="Wink J."/>
        </authorList>
    </citation>
    <scope>NUCLEOTIDE SEQUENCE [LARGE SCALE GENOMIC DNA]</scope>
    <source>
        <strain evidence="6 7">WH53</strain>
    </source>
</reference>
<evidence type="ECO:0000256" key="3">
    <source>
        <dbReference type="ARBA" id="ARBA00022795"/>
    </source>
</evidence>
<protein>
    <submittedName>
        <fullName evidence="6">Flagellar hook-length control protein FliK</fullName>
    </submittedName>
</protein>
<organism evidence="6 7">
    <name type="scientific">Zooshikella harenae</name>
    <dbReference type="NCBI Taxonomy" id="2827238"/>
    <lineage>
        <taxon>Bacteria</taxon>
        <taxon>Pseudomonadati</taxon>
        <taxon>Pseudomonadota</taxon>
        <taxon>Gammaproteobacteria</taxon>
        <taxon>Oceanospirillales</taxon>
        <taxon>Zooshikellaceae</taxon>
        <taxon>Zooshikella</taxon>
    </lineage>
</organism>
<dbReference type="InterPro" id="IPR052563">
    <property type="entry name" value="FliK"/>
</dbReference>
<evidence type="ECO:0000313" key="6">
    <source>
        <dbReference type="EMBL" id="MBU2710467.1"/>
    </source>
</evidence>
<keyword evidence="3" id="KW-1005">Bacterial flagellum biogenesis</keyword>
<keyword evidence="6" id="KW-0966">Cell projection</keyword>
<feature type="compositionally biased region" description="Basic and acidic residues" evidence="4">
    <location>
        <begin position="11"/>
        <end position="20"/>
    </location>
</feature>
<comment type="similarity">
    <text evidence="2">Belongs to the FliK family.</text>
</comment>
<evidence type="ECO:0000256" key="4">
    <source>
        <dbReference type="SAM" id="MobiDB-lite"/>
    </source>
</evidence>